<comment type="caution">
    <text evidence="2">The sequence shown here is derived from an EMBL/GenBank/DDBJ whole genome shotgun (WGS) entry which is preliminary data.</text>
</comment>
<keyword evidence="1" id="KW-0812">Transmembrane</keyword>
<name>A0A7J7D4X2_TRIWF</name>
<dbReference type="Proteomes" id="UP000593562">
    <property type="component" value="Unassembled WGS sequence"/>
</dbReference>
<dbReference type="EMBL" id="JAAARO010000010">
    <property type="protein sequence ID" value="KAF5741407.1"/>
    <property type="molecule type" value="Genomic_DNA"/>
</dbReference>
<protein>
    <submittedName>
        <fullName evidence="2">Uncharacterized protein</fullName>
    </submittedName>
</protein>
<reference evidence="2 3" key="1">
    <citation type="journal article" date="2020" name="Nat. Commun.">
        <title>Genome of Tripterygium wilfordii and identification of cytochrome P450 involved in triptolide biosynthesis.</title>
        <authorList>
            <person name="Tu L."/>
            <person name="Su P."/>
            <person name="Zhang Z."/>
            <person name="Gao L."/>
            <person name="Wang J."/>
            <person name="Hu T."/>
            <person name="Zhou J."/>
            <person name="Zhang Y."/>
            <person name="Zhao Y."/>
            <person name="Liu Y."/>
            <person name="Song Y."/>
            <person name="Tong Y."/>
            <person name="Lu Y."/>
            <person name="Yang J."/>
            <person name="Xu C."/>
            <person name="Jia M."/>
            <person name="Peters R.J."/>
            <person name="Huang L."/>
            <person name="Gao W."/>
        </authorList>
    </citation>
    <scope>NUCLEOTIDE SEQUENCE [LARGE SCALE GENOMIC DNA]</scope>
    <source>
        <strain evidence="3">cv. XIE 37</strain>
        <tissue evidence="2">Leaf</tissue>
    </source>
</reference>
<sequence>MDIISAGIAEVHKMNYSHEANAKLEELICQAENAKAARNQSYTGLTELKAEIEKDPVLFIFFFVVLFVGCGILIPWVAAVLSLTASSGICIRRCVLWIYPLKSCLPISPQSPVKLMINILESVECLWCD</sequence>
<evidence type="ECO:0000313" key="3">
    <source>
        <dbReference type="Proteomes" id="UP000593562"/>
    </source>
</evidence>
<accession>A0A7J7D4X2</accession>
<keyword evidence="3" id="KW-1185">Reference proteome</keyword>
<gene>
    <name evidence="2" type="ORF">HS088_TW10G00404</name>
</gene>
<dbReference type="AlphaFoldDB" id="A0A7J7D4X2"/>
<keyword evidence="1" id="KW-1133">Transmembrane helix</keyword>
<organism evidence="2 3">
    <name type="scientific">Tripterygium wilfordii</name>
    <name type="common">Thunder God vine</name>
    <dbReference type="NCBI Taxonomy" id="458696"/>
    <lineage>
        <taxon>Eukaryota</taxon>
        <taxon>Viridiplantae</taxon>
        <taxon>Streptophyta</taxon>
        <taxon>Embryophyta</taxon>
        <taxon>Tracheophyta</taxon>
        <taxon>Spermatophyta</taxon>
        <taxon>Magnoliopsida</taxon>
        <taxon>eudicotyledons</taxon>
        <taxon>Gunneridae</taxon>
        <taxon>Pentapetalae</taxon>
        <taxon>rosids</taxon>
        <taxon>fabids</taxon>
        <taxon>Celastrales</taxon>
        <taxon>Celastraceae</taxon>
        <taxon>Tripterygium</taxon>
    </lineage>
</organism>
<evidence type="ECO:0000256" key="1">
    <source>
        <dbReference type="SAM" id="Phobius"/>
    </source>
</evidence>
<dbReference type="InParanoid" id="A0A7J7D4X2"/>
<feature type="transmembrane region" description="Helical" evidence="1">
    <location>
        <begin position="57"/>
        <end position="83"/>
    </location>
</feature>
<evidence type="ECO:0000313" key="2">
    <source>
        <dbReference type="EMBL" id="KAF5741407.1"/>
    </source>
</evidence>
<proteinExistence type="predicted"/>
<keyword evidence="1" id="KW-0472">Membrane</keyword>